<accession>A0AAV1I4V4</accession>
<name>A0AAV1I4V4_9CHLO</name>
<dbReference type="Proteomes" id="UP001314263">
    <property type="component" value="Unassembled WGS sequence"/>
</dbReference>
<dbReference type="Gene3D" id="3.50.50.60">
    <property type="entry name" value="FAD/NAD(P)-binding domain"/>
    <property type="match status" value="1"/>
</dbReference>
<gene>
    <name evidence="2" type="ORF">CVIRNUC_005595</name>
</gene>
<protein>
    <recommendedName>
        <fullName evidence="4">Myb-like domain-containing protein</fullName>
    </recommendedName>
</protein>
<feature type="region of interest" description="Disordered" evidence="1">
    <location>
        <begin position="86"/>
        <end position="114"/>
    </location>
</feature>
<evidence type="ECO:0000313" key="3">
    <source>
        <dbReference type="Proteomes" id="UP001314263"/>
    </source>
</evidence>
<dbReference type="InterPro" id="IPR036188">
    <property type="entry name" value="FAD/NAD-bd_sf"/>
</dbReference>
<proteinExistence type="predicted"/>
<keyword evidence="3" id="KW-1185">Reference proteome</keyword>
<sequence>MAKKPKSAMIDGNLSAVRQQMLGDGLPRFAGVAVWRANGMRPDFWPADAPSGLLNWTDEEEKRMLTMYALSGNKLTWMAATVWPSHKQDQLGSRRDIAQSDDTTTSADPGGRRNRCLEALSDAKGLGVRGFGPRAQ</sequence>
<dbReference type="EMBL" id="CAUYUE010000006">
    <property type="protein sequence ID" value="CAK0782174.1"/>
    <property type="molecule type" value="Genomic_DNA"/>
</dbReference>
<organism evidence="2 3">
    <name type="scientific">Coccomyxa viridis</name>
    <dbReference type="NCBI Taxonomy" id="1274662"/>
    <lineage>
        <taxon>Eukaryota</taxon>
        <taxon>Viridiplantae</taxon>
        <taxon>Chlorophyta</taxon>
        <taxon>core chlorophytes</taxon>
        <taxon>Trebouxiophyceae</taxon>
        <taxon>Trebouxiophyceae incertae sedis</taxon>
        <taxon>Coccomyxaceae</taxon>
        <taxon>Coccomyxa</taxon>
    </lineage>
</organism>
<evidence type="ECO:0000313" key="2">
    <source>
        <dbReference type="EMBL" id="CAK0782174.1"/>
    </source>
</evidence>
<feature type="compositionally biased region" description="Basic and acidic residues" evidence="1">
    <location>
        <begin position="86"/>
        <end position="98"/>
    </location>
</feature>
<evidence type="ECO:0000256" key="1">
    <source>
        <dbReference type="SAM" id="MobiDB-lite"/>
    </source>
</evidence>
<evidence type="ECO:0008006" key="4">
    <source>
        <dbReference type="Google" id="ProtNLM"/>
    </source>
</evidence>
<dbReference type="AlphaFoldDB" id="A0AAV1I4V4"/>
<comment type="caution">
    <text evidence="2">The sequence shown here is derived from an EMBL/GenBank/DDBJ whole genome shotgun (WGS) entry which is preliminary data.</text>
</comment>
<reference evidence="2 3" key="1">
    <citation type="submission" date="2023-10" db="EMBL/GenBank/DDBJ databases">
        <authorList>
            <person name="Maclean D."/>
            <person name="Macfadyen A."/>
        </authorList>
    </citation>
    <scope>NUCLEOTIDE SEQUENCE [LARGE SCALE GENOMIC DNA]</scope>
</reference>